<dbReference type="Proteomes" id="UP000805841">
    <property type="component" value="Unassembled WGS sequence"/>
</dbReference>
<sequence length="117" mass="13080">MRGMWIIFLGIISTSCWGQACIVHSEADHLDVKVCEENRNIPSQLFAEGFCKPSLKGQKVTVSYAEHCPAGAFGVCSNAHVDNMPYRQDIHYYGVAADERFLQPFCAQKSQGVWIKP</sequence>
<evidence type="ECO:0000313" key="1">
    <source>
        <dbReference type="EMBL" id="MBD1599681.1"/>
    </source>
</evidence>
<evidence type="ECO:0000313" key="2">
    <source>
        <dbReference type="Proteomes" id="UP000805841"/>
    </source>
</evidence>
<gene>
    <name evidence="1" type="ORF">HAQ05_13325</name>
</gene>
<organism evidence="1 2">
    <name type="scientific">Pseudomonas typographi</name>
    <dbReference type="NCBI Taxonomy" id="2715964"/>
    <lineage>
        <taxon>Bacteria</taxon>
        <taxon>Pseudomonadati</taxon>
        <taxon>Pseudomonadota</taxon>
        <taxon>Gammaproteobacteria</taxon>
        <taxon>Pseudomonadales</taxon>
        <taxon>Pseudomonadaceae</taxon>
        <taxon>Pseudomonas</taxon>
    </lineage>
</organism>
<accession>A0ABR7Z2F7</accession>
<proteinExistence type="predicted"/>
<comment type="caution">
    <text evidence="1">The sequence shown here is derived from an EMBL/GenBank/DDBJ whole genome shotgun (WGS) entry which is preliminary data.</text>
</comment>
<keyword evidence="2" id="KW-1185">Reference proteome</keyword>
<dbReference type="PROSITE" id="PS51257">
    <property type="entry name" value="PROKAR_LIPOPROTEIN"/>
    <property type="match status" value="1"/>
</dbReference>
<dbReference type="EMBL" id="JAAOCA010000015">
    <property type="protein sequence ID" value="MBD1599681.1"/>
    <property type="molecule type" value="Genomic_DNA"/>
</dbReference>
<name>A0ABR7Z2F7_9PSED</name>
<reference evidence="1 2" key="1">
    <citation type="journal article" date="2020" name="Insects">
        <title>Bacteria Belonging to Pseudomonas typographi sp. nov. from the Bark Beetle Ips typographus Have Genomic Potential to Aid in the Host Ecology.</title>
        <authorList>
            <person name="Peral-Aranega E."/>
            <person name="Saati-Santamaria Z."/>
            <person name="Kolarik M."/>
            <person name="Rivas R."/>
            <person name="Garcia-Fraile P."/>
        </authorList>
    </citation>
    <scope>NUCLEOTIDE SEQUENCE [LARGE SCALE GENOMIC DNA]</scope>
    <source>
        <strain evidence="1 2">CA3A</strain>
    </source>
</reference>
<dbReference type="RefSeq" id="WP_190421321.1">
    <property type="nucleotide sequence ID" value="NZ_JAAOCA010000015.1"/>
</dbReference>
<protein>
    <submittedName>
        <fullName evidence="1">NADH:ubiquinone oxidoreductase</fullName>
    </submittedName>
</protein>